<evidence type="ECO:0000313" key="3">
    <source>
        <dbReference type="Proteomes" id="UP000283433"/>
    </source>
</evidence>
<dbReference type="InterPro" id="IPR050834">
    <property type="entry name" value="Glycosyltransf_2"/>
</dbReference>
<name>A0A419S1R1_9SPHI</name>
<sequence>MEMKPAISVILPVYNGGYLLVASVQSVLQQDIGNFEFLICDDCSTDESLNLLRKVCDGVPQVKILQNDSNQGLFKTLNRLMHESSAPLIHLWSQDDIMKSHCLRSTIAFHDEHPSAGMSYSLRDLIDENDILISSAPQDGTPEIINKSLYAKISAYWGCMPGNIANVAITRFAFEKIGEFNTAMKVSGDFEYWTRIAQHYDIGFNKDPNIFLRVHKGQLSQQSNSVAHRIMEDITIMQTLLSMASEKDLPRLNLSWRWKTQTSYFNELIYLMRKREWALARKSYRAIRNISSPLPLSLRWFVVKMMRLAGCEFWFYKKVIKTLI</sequence>
<organism evidence="2 3">
    <name type="scientific">Pelobium manganitolerans</name>
    <dbReference type="NCBI Taxonomy" id="1842495"/>
    <lineage>
        <taxon>Bacteria</taxon>
        <taxon>Pseudomonadati</taxon>
        <taxon>Bacteroidota</taxon>
        <taxon>Sphingobacteriia</taxon>
        <taxon>Sphingobacteriales</taxon>
        <taxon>Sphingobacteriaceae</taxon>
        <taxon>Pelobium</taxon>
    </lineage>
</organism>
<protein>
    <recommendedName>
        <fullName evidence="1">Glycosyltransferase 2-like domain-containing protein</fullName>
    </recommendedName>
</protein>
<feature type="domain" description="Glycosyltransferase 2-like" evidence="1">
    <location>
        <begin position="8"/>
        <end position="123"/>
    </location>
</feature>
<dbReference type="InterPro" id="IPR029044">
    <property type="entry name" value="Nucleotide-diphossugar_trans"/>
</dbReference>
<dbReference type="SUPFAM" id="SSF53448">
    <property type="entry name" value="Nucleotide-diphospho-sugar transferases"/>
    <property type="match status" value="1"/>
</dbReference>
<dbReference type="PANTHER" id="PTHR43685:SF2">
    <property type="entry name" value="GLYCOSYLTRANSFERASE 2-LIKE DOMAIN-CONTAINING PROTEIN"/>
    <property type="match status" value="1"/>
</dbReference>
<accession>A0A419S1R1</accession>
<dbReference type="Proteomes" id="UP000283433">
    <property type="component" value="Unassembled WGS sequence"/>
</dbReference>
<dbReference type="OrthoDB" id="9815829at2"/>
<evidence type="ECO:0000313" key="2">
    <source>
        <dbReference type="EMBL" id="RKD12421.1"/>
    </source>
</evidence>
<gene>
    <name evidence="2" type="ORF">BCY91_12290</name>
</gene>
<comment type="caution">
    <text evidence="2">The sequence shown here is derived from an EMBL/GenBank/DDBJ whole genome shotgun (WGS) entry which is preliminary data.</text>
</comment>
<dbReference type="Gene3D" id="3.90.550.10">
    <property type="entry name" value="Spore Coat Polysaccharide Biosynthesis Protein SpsA, Chain A"/>
    <property type="match status" value="1"/>
</dbReference>
<proteinExistence type="predicted"/>
<dbReference type="CDD" id="cd00761">
    <property type="entry name" value="Glyco_tranf_GTA_type"/>
    <property type="match status" value="1"/>
</dbReference>
<dbReference type="PANTHER" id="PTHR43685">
    <property type="entry name" value="GLYCOSYLTRANSFERASE"/>
    <property type="match status" value="1"/>
</dbReference>
<dbReference type="EMBL" id="MBTA01000030">
    <property type="protein sequence ID" value="RKD12421.1"/>
    <property type="molecule type" value="Genomic_DNA"/>
</dbReference>
<dbReference type="InterPro" id="IPR001173">
    <property type="entry name" value="Glyco_trans_2-like"/>
</dbReference>
<keyword evidence="3" id="KW-1185">Reference proteome</keyword>
<reference evidence="2 3" key="1">
    <citation type="submission" date="2016-07" db="EMBL/GenBank/DDBJ databases">
        <title>Genome of Pelobium manganitolerans.</title>
        <authorList>
            <person name="Wu S."/>
            <person name="Wang G."/>
        </authorList>
    </citation>
    <scope>NUCLEOTIDE SEQUENCE [LARGE SCALE GENOMIC DNA]</scope>
    <source>
        <strain evidence="2 3">YS-25</strain>
    </source>
</reference>
<dbReference type="AlphaFoldDB" id="A0A419S1R1"/>
<evidence type="ECO:0000259" key="1">
    <source>
        <dbReference type="Pfam" id="PF00535"/>
    </source>
</evidence>
<dbReference type="Pfam" id="PF00535">
    <property type="entry name" value="Glycos_transf_2"/>
    <property type="match status" value="1"/>
</dbReference>